<gene>
    <name evidence="2" type="ORF">QBC34DRAFT_470512</name>
</gene>
<reference evidence="2" key="1">
    <citation type="journal article" date="2023" name="Mol. Phylogenet. Evol.">
        <title>Genome-scale phylogeny and comparative genomics of the fungal order Sordariales.</title>
        <authorList>
            <person name="Hensen N."/>
            <person name="Bonometti L."/>
            <person name="Westerberg I."/>
            <person name="Brannstrom I.O."/>
            <person name="Guillou S."/>
            <person name="Cros-Aarteil S."/>
            <person name="Calhoun S."/>
            <person name="Haridas S."/>
            <person name="Kuo A."/>
            <person name="Mondo S."/>
            <person name="Pangilinan J."/>
            <person name="Riley R."/>
            <person name="LaButti K."/>
            <person name="Andreopoulos B."/>
            <person name="Lipzen A."/>
            <person name="Chen C."/>
            <person name="Yan M."/>
            <person name="Daum C."/>
            <person name="Ng V."/>
            <person name="Clum A."/>
            <person name="Steindorff A."/>
            <person name="Ohm R.A."/>
            <person name="Martin F."/>
            <person name="Silar P."/>
            <person name="Natvig D.O."/>
            <person name="Lalanne C."/>
            <person name="Gautier V."/>
            <person name="Ament-Velasquez S.L."/>
            <person name="Kruys A."/>
            <person name="Hutchinson M.I."/>
            <person name="Powell A.J."/>
            <person name="Barry K."/>
            <person name="Miller A.N."/>
            <person name="Grigoriev I.V."/>
            <person name="Debuchy R."/>
            <person name="Gladieux P."/>
            <person name="Hiltunen Thoren M."/>
            <person name="Johannesson H."/>
        </authorList>
    </citation>
    <scope>NUCLEOTIDE SEQUENCE</scope>
    <source>
        <strain evidence="2">PSN243</strain>
    </source>
</reference>
<reference evidence="2" key="2">
    <citation type="submission" date="2023-05" db="EMBL/GenBank/DDBJ databases">
        <authorList>
            <consortium name="Lawrence Berkeley National Laboratory"/>
            <person name="Steindorff A."/>
            <person name="Hensen N."/>
            <person name="Bonometti L."/>
            <person name="Westerberg I."/>
            <person name="Brannstrom I.O."/>
            <person name="Guillou S."/>
            <person name="Cros-Aarteil S."/>
            <person name="Calhoun S."/>
            <person name="Haridas S."/>
            <person name="Kuo A."/>
            <person name="Mondo S."/>
            <person name="Pangilinan J."/>
            <person name="Riley R."/>
            <person name="Labutti K."/>
            <person name="Andreopoulos B."/>
            <person name="Lipzen A."/>
            <person name="Chen C."/>
            <person name="Yanf M."/>
            <person name="Daum C."/>
            <person name="Ng V."/>
            <person name="Clum A."/>
            <person name="Ohm R."/>
            <person name="Martin F."/>
            <person name="Silar P."/>
            <person name="Natvig D."/>
            <person name="Lalanne C."/>
            <person name="Gautier V."/>
            <person name="Ament-Velasquez S.L."/>
            <person name="Kruys A."/>
            <person name="Hutchinson M.I."/>
            <person name="Powell A.J."/>
            <person name="Barry K."/>
            <person name="Miller A.N."/>
            <person name="Grigoriev I.V."/>
            <person name="Debuchy R."/>
            <person name="Gladieux P."/>
            <person name="Thoren M.H."/>
            <person name="Johannesson H."/>
        </authorList>
    </citation>
    <scope>NUCLEOTIDE SEQUENCE</scope>
    <source>
        <strain evidence="2">PSN243</strain>
    </source>
</reference>
<dbReference type="EMBL" id="MU865960">
    <property type="protein sequence ID" value="KAK4445977.1"/>
    <property type="molecule type" value="Genomic_DNA"/>
</dbReference>
<evidence type="ECO:0000313" key="3">
    <source>
        <dbReference type="Proteomes" id="UP001321760"/>
    </source>
</evidence>
<feature type="compositionally biased region" description="Polar residues" evidence="1">
    <location>
        <begin position="370"/>
        <end position="382"/>
    </location>
</feature>
<evidence type="ECO:0000313" key="2">
    <source>
        <dbReference type="EMBL" id="KAK4445977.1"/>
    </source>
</evidence>
<sequence length="396" mass="44550">MDPNHQHTNLAFDMEYDYDVGIERLLDHDEYVGMNSNAAAANQQFPVVTQGTIAPDLLTYQAPAQNQMAAQYYWAPQIPFQQQSPIVQQQISIQQQIPVQQQIPIQQQMPFDSEQEIPIQEQIPFQQQAPMVQQQMLAQQETPDGLAQPLNAPMPPWEPAAGPVLDQPAHLVPAEPIHVAEQVMAPPAPPQPLIFPPLKPMEELLQEKDHVFTPMIRNAEEAERLRREHRALTSKSMTRDPSQDNDFPKTPEMTQACMKRLFEAIVNLDDVKEKSTDTHYKRVKALSNYEVHDIADRFLTAVKEAHCGNLGFAKRSWAKDWKYQSFETLSQRFDRVVEACRVSKGVVHSACPSDIVRQIAAAPDREVGSKDSNAGGNKNKALQIQAGKGALTQRSA</sequence>
<feature type="region of interest" description="Disordered" evidence="1">
    <location>
        <begin position="364"/>
        <end position="396"/>
    </location>
</feature>
<keyword evidence="3" id="KW-1185">Reference proteome</keyword>
<dbReference type="Proteomes" id="UP001321760">
    <property type="component" value="Unassembled WGS sequence"/>
</dbReference>
<accession>A0AAV9GDN1</accession>
<name>A0AAV9GDN1_9PEZI</name>
<evidence type="ECO:0000256" key="1">
    <source>
        <dbReference type="SAM" id="MobiDB-lite"/>
    </source>
</evidence>
<dbReference type="AlphaFoldDB" id="A0AAV9GDN1"/>
<organism evidence="2 3">
    <name type="scientific">Podospora aff. communis PSN243</name>
    <dbReference type="NCBI Taxonomy" id="3040156"/>
    <lineage>
        <taxon>Eukaryota</taxon>
        <taxon>Fungi</taxon>
        <taxon>Dikarya</taxon>
        <taxon>Ascomycota</taxon>
        <taxon>Pezizomycotina</taxon>
        <taxon>Sordariomycetes</taxon>
        <taxon>Sordariomycetidae</taxon>
        <taxon>Sordariales</taxon>
        <taxon>Podosporaceae</taxon>
        <taxon>Podospora</taxon>
    </lineage>
</organism>
<proteinExistence type="predicted"/>
<protein>
    <submittedName>
        <fullName evidence="2">Uncharacterized protein</fullName>
    </submittedName>
</protein>
<comment type="caution">
    <text evidence="2">The sequence shown here is derived from an EMBL/GenBank/DDBJ whole genome shotgun (WGS) entry which is preliminary data.</text>
</comment>